<gene>
    <name evidence="1" type="ORF">F443_19663</name>
</gene>
<keyword evidence="2" id="KW-1185">Reference proteome</keyword>
<dbReference type="HOGENOM" id="CLU_3176621_0_0_1"/>
<dbReference type="AlphaFoldDB" id="V9E3Z9"/>
<accession>V9E3Z9</accession>
<evidence type="ECO:0000313" key="1">
    <source>
        <dbReference type="EMBL" id="ETI33681.1"/>
    </source>
</evidence>
<proteinExistence type="predicted"/>
<comment type="caution">
    <text evidence="1">The sequence shown here is derived from an EMBL/GenBank/DDBJ whole genome shotgun (WGS) entry which is preliminary data.</text>
</comment>
<reference evidence="1 2" key="1">
    <citation type="submission" date="2013-11" db="EMBL/GenBank/DDBJ databases">
        <title>The Genome Sequence of Phytophthora parasitica P1569.</title>
        <authorList>
            <consortium name="The Broad Institute Genomics Platform"/>
            <person name="Russ C."/>
            <person name="Tyler B."/>
            <person name="Panabieres F."/>
            <person name="Shan W."/>
            <person name="Tripathy S."/>
            <person name="Grunwald N."/>
            <person name="Machado M."/>
            <person name="Johnson C.S."/>
            <person name="Arredondo F."/>
            <person name="Hong C."/>
            <person name="Coffey M."/>
            <person name="Young S.K."/>
            <person name="Zeng Q."/>
            <person name="Gargeya S."/>
            <person name="Fitzgerald M."/>
            <person name="Abouelleil A."/>
            <person name="Alvarado L."/>
            <person name="Chapman S.B."/>
            <person name="Gainer-Dewar J."/>
            <person name="Goldberg J."/>
            <person name="Griggs A."/>
            <person name="Gujja S."/>
            <person name="Hansen M."/>
            <person name="Howarth C."/>
            <person name="Imamovic A."/>
            <person name="Ireland A."/>
            <person name="Larimer J."/>
            <person name="McCowan C."/>
            <person name="Murphy C."/>
            <person name="Pearson M."/>
            <person name="Poon T.W."/>
            <person name="Priest M."/>
            <person name="Roberts A."/>
            <person name="Saif S."/>
            <person name="Shea T."/>
            <person name="Sykes S."/>
            <person name="Wortman J."/>
            <person name="Nusbaum C."/>
            <person name="Birren B."/>
        </authorList>
    </citation>
    <scope>NUCLEOTIDE SEQUENCE [LARGE SCALE GENOMIC DNA]</scope>
    <source>
        <strain evidence="1 2">P1569</strain>
    </source>
</reference>
<sequence>MIRWTHNLCGPENCHVKRLQEKVDKRDDRSKLGVPTTSCCAQESLKF</sequence>
<evidence type="ECO:0000313" key="2">
    <source>
        <dbReference type="Proteomes" id="UP000018721"/>
    </source>
</evidence>
<dbReference type="EMBL" id="ANIZ01003401">
    <property type="protein sequence ID" value="ETI33681.1"/>
    <property type="molecule type" value="Genomic_DNA"/>
</dbReference>
<dbReference type="Proteomes" id="UP000018721">
    <property type="component" value="Unassembled WGS sequence"/>
</dbReference>
<name>V9E3Z9_PHYNI</name>
<protein>
    <submittedName>
        <fullName evidence="1">Uncharacterized protein</fullName>
    </submittedName>
</protein>
<organism evidence="1 2">
    <name type="scientific">Phytophthora nicotianae P1569</name>
    <dbReference type="NCBI Taxonomy" id="1317065"/>
    <lineage>
        <taxon>Eukaryota</taxon>
        <taxon>Sar</taxon>
        <taxon>Stramenopiles</taxon>
        <taxon>Oomycota</taxon>
        <taxon>Peronosporomycetes</taxon>
        <taxon>Peronosporales</taxon>
        <taxon>Peronosporaceae</taxon>
        <taxon>Phytophthora</taxon>
    </lineage>
</organism>